<comment type="catalytic activity">
    <reaction evidence="1 10">
        <text>N-(5-phospho-beta-D-ribosyl)anthranilate = 1-(2-carboxyphenylamino)-1-deoxy-D-ribulose 5-phosphate</text>
        <dbReference type="Rhea" id="RHEA:21540"/>
        <dbReference type="ChEBI" id="CHEBI:18277"/>
        <dbReference type="ChEBI" id="CHEBI:58613"/>
        <dbReference type="EC" id="5.3.1.24"/>
    </reaction>
</comment>
<dbReference type="InterPro" id="IPR044643">
    <property type="entry name" value="TrpF_fam"/>
</dbReference>
<dbReference type="HAMAP" id="MF_00135">
    <property type="entry name" value="PRAI"/>
    <property type="match status" value="1"/>
</dbReference>
<accession>A0A3P2A8P3</accession>
<dbReference type="InterPro" id="IPR013785">
    <property type="entry name" value="Aldolase_TIM"/>
</dbReference>
<evidence type="ECO:0000256" key="1">
    <source>
        <dbReference type="ARBA" id="ARBA00001164"/>
    </source>
</evidence>
<dbReference type="SUPFAM" id="SSF51366">
    <property type="entry name" value="Ribulose-phoshate binding barrel"/>
    <property type="match status" value="1"/>
</dbReference>
<dbReference type="InterPro" id="IPR011060">
    <property type="entry name" value="RibuloseP-bd_barrel"/>
</dbReference>
<dbReference type="AlphaFoldDB" id="A0A3P2A8P3"/>
<keyword evidence="7 10" id="KW-0822">Tryptophan biosynthesis</keyword>
<dbReference type="CDD" id="cd00405">
    <property type="entry name" value="PRAI"/>
    <property type="match status" value="1"/>
</dbReference>
<organism evidence="12 13">
    <name type="scientific">Conchiformibius steedae</name>
    <dbReference type="NCBI Taxonomy" id="153493"/>
    <lineage>
        <taxon>Bacteria</taxon>
        <taxon>Pseudomonadati</taxon>
        <taxon>Pseudomonadota</taxon>
        <taxon>Betaproteobacteria</taxon>
        <taxon>Neisseriales</taxon>
        <taxon>Neisseriaceae</taxon>
        <taxon>Conchiformibius</taxon>
    </lineage>
</organism>
<comment type="pathway">
    <text evidence="2 10">Amino-acid biosynthesis; L-tryptophan biosynthesis; L-tryptophan from chorismate: step 3/5.</text>
</comment>
<dbReference type="GO" id="GO:0000162">
    <property type="term" value="P:L-tryptophan biosynthetic process"/>
    <property type="evidence" value="ECO:0007669"/>
    <property type="project" value="UniProtKB-UniRule"/>
</dbReference>
<evidence type="ECO:0000256" key="10">
    <source>
        <dbReference type="HAMAP-Rule" id="MF_00135"/>
    </source>
</evidence>
<evidence type="ECO:0000259" key="11">
    <source>
        <dbReference type="Pfam" id="PF00697"/>
    </source>
</evidence>
<reference evidence="12 13" key="1">
    <citation type="submission" date="2018-11" db="EMBL/GenBank/DDBJ databases">
        <title>Genomes From Bacteria Associated with the Canine Oral Cavity: a Test Case for Automated Genome-Based Taxonomic Assignment.</title>
        <authorList>
            <person name="Coil D.A."/>
            <person name="Jospin G."/>
            <person name="Darling A.E."/>
            <person name="Wallis C."/>
            <person name="Davis I.J."/>
            <person name="Harris S."/>
            <person name="Eisen J.A."/>
            <person name="Holcombe L.J."/>
            <person name="O'Flynn C."/>
        </authorList>
    </citation>
    <scope>NUCLEOTIDE SEQUENCE [LARGE SCALE GENOMIC DNA]</scope>
    <source>
        <strain evidence="12 13">COT-280</strain>
    </source>
</reference>
<dbReference type="GO" id="GO:0004640">
    <property type="term" value="F:phosphoribosylanthranilate isomerase activity"/>
    <property type="evidence" value="ECO:0007669"/>
    <property type="project" value="UniProtKB-UniRule"/>
</dbReference>
<dbReference type="OrthoDB" id="9796196at2"/>
<proteinExistence type="inferred from homology"/>
<evidence type="ECO:0000256" key="8">
    <source>
        <dbReference type="ARBA" id="ARBA00023141"/>
    </source>
</evidence>
<name>A0A3P2A8P3_9NEIS</name>
<evidence type="ECO:0000256" key="5">
    <source>
        <dbReference type="ARBA" id="ARBA00022272"/>
    </source>
</evidence>
<dbReference type="NCBIfam" id="NF002298">
    <property type="entry name" value="PRK01222.1-4"/>
    <property type="match status" value="1"/>
</dbReference>
<evidence type="ECO:0000313" key="13">
    <source>
        <dbReference type="Proteomes" id="UP000269923"/>
    </source>
</evidence>
<dbReference type="EC" id="5.3.1.24" evidence="4 10"/>
<evidence type="ECO:0000256" key="3">
    <source>
        <dbReference type="ARBA" id="ARBA00007571"/>
    </source>
</evidence>
<evidence type="ECO:0000256" key="9">
    <source>
        <dbReference type="ARBA" id="ARBA00023235"/>
    </source>
</evidence>
<dbReference type="UniPathway" id="UPA00035">
    <property type="reaction ID" value="UER00042"/>
</dbReference>
<keyword evidence="6 10" id="KW-0028">Amino-acid biosynthesis</keyword>
<dbReference type="Pfam" id="PF00697">
    <property type="entry name" value="PRAI"/>
    <property type="match status" value="1"/>
</dbReference>
<evidence type="ECO:0000313" key="12">
    <source>
        <dbReference type="EMBL" id="RRD91741.1"/>
    </source>
</evidence>
<dbReference type="InterPro" id="IPR001240">
    <property type="entry name" value="PRAI_dom"/>
</dbReference>
<evidence type="ECO:0000256" key="7">
    <source>
        <dbReference type="ARBA" id="ARBA00022822"/>
    </source>
</evidence>
<keyword evidence="8 10" id="KW-0057">Aromatic amino acid biosynthesis</keyword>
<comment type="similarity">
    <text evidence="3 10">Belongs to the TrpF family.</text>
</comment>
<evidence type="ECO:0000256" key="6">
    <source>
        <dbReference type="ARBA" id="ARBA00022605"/>
    </source>
</evidence>
<feature type="domain" description="N-(5'phosphoribosyl) anthranilate isomerase (PRAI)" evidence="11">
    <location>
        <begin position="6"/>
        <end position="201"/>
    </location>
</feature>
<dbReference type="NCBIfam" id="NF002299">
    <property type="entry name" value="PRK01222.1-6"/>
    <property type="match status" value="1"/>
</dbReference>
<dbReference type="PANTHER" id="PTHR42894:SF1">
    <property type="entry name" value="N-(5'-PHOSPHORIBOSYL)ANTHRANILATE ISOMERASE"/>
    <property type="match status" value="1"/>
</dbReference>
<dbReference type="EMBL" id="RQYC01000001">
    <property type="protein sequence ID" value="RRD91741.1"/>
    <property type="molecule type" value="Genomic_DNA"/>
</dbReference>
<dbReference type="STRING" id="1121352.GCA_000620925_00360"/>
<dbReference type="FunFam" id="3.20.20.70:FF:000075">
    <property type="entry name" value="Tryptophan biosynthesis protein TRP1"/>
    <property type="match status" value="1"/>
</dbReference>
<dbReference type="Proteomes" id="UP000269923">
    <property type="component" value="Unassembled WGS sequence"/>
</dbReference>
<sequence>MKKVQIKICGITRAEDARLAADLGADALGLVFFHGSKRHVSLEQAQQIAAVVPPFVQLTGLFVNAHADTVYETLQQIPLNLLQFHGDETPEFCRQFQRPYLKAVRVRTDSDIEQAFADYADARGILLDAWVDGAYGGTGQTFDWQVLPPSLRGHWILAGGLNPDNVAAALAQTKARAVDVSGGVEAAAGIKCPRKMADFIAACRGVTA</sequence>
<evidence type="ECO:0000256" key="4">
    <source>
        <dbReference type="ARBA" id="ARBA00012572"/>
    </source>
</evidence>
<gene>
    <name evidence="10" type="primary">trpF</name>
    <name evidence="12" type="ORF">EII21_01600</name>
</gene>
<evidence type="ECO:0000256" key="2">
    <source>
        <dbReference type="ARBA" id="ARBA00004664"/>
    </source>
</evidence>
<keyword evidence="13" id="KW-1185">Reference proteome</keyword>
<dbReference type="RefSeq" id="WP_124793914.1">
    <property type="nucleotide sequence ID" value="NZ_RQYC01000001.1"/>
</dbReference>
<dbReference type="PANTHER" id="PTHR42894">
    <property type="entry name" value="N-(5'-PHOSPHORIBOSYL)ANTHRANILATE ISOMERASE"/>
    <property type="match status" value="1"/>
</dbReference>
<dbReference type="Gene3D" id="3.20.20.70">
    <property type="entry name" value="Aldolase class I"/>
    <property type="match status" value="1"/>
</dbReference>
<comment type="caution">
    <text evidence="12">The sequence shown here is derived from an EMBL/GenBank/DDBJ whole genome shotgun (WGS) entry which is preliminary data.</text>
</comment>
<protein>
    <recommendedName>
        <fullName evidence="5 10">N-(5'-phosphoribosyl)anthranilate isomerase</fullName>
        <shortName evidence="10">PRAI</shortName>
        <ecNumber evidence="4 10">5.3.1.24</ecNumber>
    </recommendedName>
</protein>
<keyword evidence="9 10" id="KW-0413">Isomerase</keyword>